<dbReference type="Pfam" id="PF03550">
    <property type="entry name" value="LolB"/>
    <property type="match status" value="1"/>
</dbReference>
<evidence type="ECO:0000256" key="5">
    <source>
        <dbReference type="ARBA" id="ARBA00023136"/>
    </source>
</evidence>
<name>A0A3B1A3A6_9ZZZZ</name>
<keyword evidence="3" id="KW-0813">Transport</keyword>
<evidence type="ECO:0000256" key="6">
    <source>
        <dbReference type="ARBA" id="ARBA00023186"/>
    </source>
</evidence>
<organism evidence="7">
    <name type="scientific">hydrothermal vent metagenome</name>
    <dbReference type="NCBI Taxonomy" id="652676"/>
    <lineage>
        <taxon>unclassified sequences</taxon>
        <taxon>metagenomes</taxon>
        <taxon>ecological metagenomes</taxon>
    </lineage>
</organism>
<dbReference type="GO" id="GO:0009279">
    <property type="term" value="C:cell outer membrane"/>
    <property type="evidence" value="ECO:0007669"/>
    <property type="project" value="UniProtKB-SubCell"/>
</dbReference>
<comment type="subcellular location">
    <subcellularLocation>
        <location evidence="1">Cell outer membrane</location>
    </subcellularLocation>
</comment>
<comment type="subunit">
    <text evidence="2">Monomer.</text>
</comment>
<dbReference type="AlphaFoldDB" id="A0A3B1A3A6"/>
<gene>
    <name evidence="7" type="ORF">MNBD_GAMMA22-837</name>
</gene>
<sequence length="211" mass="24334">MSLNVSRNNIISIACRSFGFYFLLVLTACTTTIKPDTVDDPEREWSQRQIQLKQILSWKINGRLAVTNKAEVWHLSVIWEQQAQQYKIHLSGPFGAGAVQLSGDQFGVSIQTADQTHYAQDASQLLYDNTGVQIPIESLFYWIRGLANPKFTISNQKLDAYGRLKKLSQNNWNIRFKRYEEINAIYLPSKVFIKQNNLDIRFVIEDWLISS</sequence>
<keyword evidence="6" id="KW-0143">Chaperone</keyword>
<proteinExistence type="predicted"/>
<evidence type="ECO:0000256" key="3">
    <source>
        <dbReference type="ARBA" id="ARBA00022448"/>
    </source>
</evidence>
<dbReference type="PROSITE" id="PS51257">
    <property type="entry name" value="PROKAR_LIPOPROTEIN"/>
    <property type="match status" value="1"/>
</dbReference>
<protein>
    <recommendedName>
        <fullName evidence="8">Outer-membrane lipoprotein LolB</fullName>
    </recommendedName>
</protein>
<accession>A0A3B1A3A6</accession>
<dbReference type="Gene3D" id="2.50.20.10">
    <property type="entry name" value="Lipoprotein localisation LolA/LolB/LppX"/>
    <property type="match status" value="1"/>
</dbReference>
<dbReference type="InterPro" id="IPR029046">
    <property type="entry name" value="LolA/LolB/LppX"/>
</dbReference>
<keyword evidence="4" id="KW-0653">Protein transport</keyword>
<dbReference type="EMBL" id="UOFS01000025">
    <property type="protein sequence ID" value="VAW96050.1"/>
    <property type="molecule type" value="Genomic_DNA"/>
</dbReference>
<evidence type="ECO:0000313" key="7">
    <source>
        <dbReference type="EMBL" id="VAW96050.1"/>
    </source>
</evidence>
<dbReference type="InterPro" id="IPR004565">
    <property type="entry name" value="OM_lipoprot_LolB"/>
</dbReference>
<dbReference type="CDD" id="cd16326">
    <property type="entry name" value="LolB"/>
    <property type="match status" value="1"/>
</dbReference>
<dbReference type="SUPFAM" id="SSF89392">
    <property type="entry name" value="Prokaryotic lipoproteins and lipoprotein localization factors"/>
    <property type="match status" value="1"/>
</dbReference>
<evidence type="ECO:0000256" key="2">
    <source>
        <dbReference type="ARBA" id="ARBA00011245"/>
    </source>
</evidence>
<reference evidence="7" key="1">
    <citation type="submission" date="2018-06" db="EMBL/GenBank/DDBJ databases">
        <authorList>
            <person name="Zhirakovskaya E."/>
        </authorList>
    </citation>
    <scope>NUCLEOTIDE SEQUENCE</scope>
</reference>
<evidence type="ECO:0000256" key="1">
    <source>
        <dbReference type="ARBA" id="ARBA00004442"/>
    </source>
</evidence>
<evidence type="ECO:0000256" key="4">
    <source>
        <dbReference type="ARBA" id="ARBA00022927"/>
    </source>
</evidence>
<keyword evidence="5" id="KW-0472">Membrane</keyword>
<dbReference type="GO" id="GO:0015031">
    <property type="term" value="P:protein transport"/>
    <property type="evidence" value="ECO:0007669"/>
    <property type="project" value="UniProtKB-KW"/>
</dbReference>
<dbReference type="NCBIfam" id="TIGR00548">
    <property type="entry name" value="lolB"/>
    <property type="match status" value="1"/>
</dbReference>
<evidence type="ECO:0008006" key="8">
    <source>
        <dbReference type="Google" id="ProtNLM"/>
    </source>
</evidence>